<keyword evidence="2" id="KW-1185">Reference proteome</keyword>
<evidence type="ECO:0000313" key="1">
    <source>
        <dbReference type="EMBL" id="CAF9918025.1"/>
    </source>
</evidence>
<dbReference type="EMBL" id="CAJPDT010000019">
    <property type="protein sequence ID" value="CAF9918025.1"/>
    <property type="molecule type" value="Genomic_DNA"/>
</dbReference>
<proteinExistence type="predicted"/>
<accession>A0A8H3IEQ2</accession>
<organism evidence="1 2">
    <name type="scientific">Imshaugia aleurites</name>
    <dbReference type="NCBI Taxonomy" id="172621"/>
    <lineage>
        <taxon>Eukaryota</taxon>
        <taxon>Fungi</taxon>
        <taxon>Dikarya</taxon>
        <taxon>Ascomycota</taxon>
        <taxon>Pezizomycotina</taxon>
        <taxon>Lecanoromycetes</taxon>
        <taxon>OSLEUM clade</taxon>
        <taxon>Lecanoromycetidae</taxon>
        <taxon>Lecanorales</taxon>
        <taxon>Lecanorineae</taxon>
        <taxon>Parmeliaceae</taxon>
        <taxon>Imshaugia</taxon>
    </lineage>
</organism>
<gene>
    <name evidence="1" type="ORF">IMSHALPRED_003834</name>
</gene>
<name>A0A8H3IEQ2_9LECA</name>
<comment type="caution">
    <text evidence="1">The sequence shown here is derived from an EMBL/GenBank/DDBJ whole genome shotgun (WGS) entry which is preliminary data.</text>
</comment>
<evidence type="ECO:0000313" key="2">
    <source>
        <dbReference type="Proteomes" id="UP000664534"/>
    </source>
</evidence>
<protein>
    <submittedName>
        <fullName evidence="1">Uncharacterized protein</fullName>
    </submittedName>
</protein>
<reference evidence="1" key="1">
    <citation type="submission" date="2021-03" db="EMBL/GenBank/DDBJ databases">
        <authorList>
            <person name="Tagirdzhanova G."/>
        </authorList>
    </citation>
    <scope>NUCLEOTIDE SEQUENCE</scope>
</reference>
<dbReference type="AlphaFoldDB" id="A0A8H3IEQ2"/>
<dbReference type="Proteomes" id="UP000664534">
    <property type="component" value="Unassembled WGS sequence"/>
</dbReference>
<sequence>MISGGVETGSQDLQQQLDTATVELELGGGVEIGSQDLQQQQQLDTVMVDPGLGGWAEAGSQDSQQEVFDITIGGASASEDQHREGVDQERAALASNVRFFGIFPIDF</sequence>